<reference evidence="24 25" key="1">
    <citation type="submission" date="2025-04" db="UniProtKB">
        <authorList>
            <consortium name="RefSeq"/>
        </authorList>
    </citation>
    <scope>IDENTIFICATION</scope>
    <source>
        <tissue evidence="24 25">Whole sample</tissue>
    </source>
</reference>
<dbReference type="Gene3D" id="3.40.50.300">
    <property type="entry name" value="P-loop containing nucleotide triphosphate hydrolases"/>
    <property type="match status" value="1"/>
</dbReference>
<evidence type="ECO:0000313" key="29">
    <source>
        <dbReference type="RefSeq" id="XP_022316032.1"/>
    </source>
</evidence>
<keyword evidence="10 19" id="KW-1133">Transmembrane helix</keyword>
<dbReference type="RefSeq" id="XP_022316031.1">
    <property type="nucleotide sequence ID" value="XM_022460323.1"/>
</dbReference>
<evidence type="ECO:0000256" key="8">
    <source>
        <dbReference type="ARBA" id="ARBA00022801"/>
    </source>
</evidence>
<dbReference type="EC" id="2.8.2.8" evidence="5"/>
<keyword evidence="15" id="KW-0511">Multifunctional enzyme</keyword>
<organism evidence="23 25">
    <name type="scientific">Crassostrea virginica</name>
    <name type="common">Eastern oyster</name>
    <dbReference type="NCBI Taxonomy" id="6565"/>
    <lineage>
        <taxon>Eukaryota</taxon>
        <taxon>Metazoa</taxon>
        <taxon>Spiralia</taxon>
        <taxon>Lophotrochozoa</taxon>
        <taxon>Mollusca</taxon>
        <taxon>Bivalvia</taxon>
        <taxon>Autobranchia</taxon>
        <taxon>Pteriomorphia</taxon>
        <taxon>Ostreida</taxon>
        <taxon>Ostreoidea</taxon>
        <taxon>Ostreidae</taxon>
        <taxon>Crassostrea</taxon>
    </lineage>
</organism>
<evidence type="ECO:0000256" key="4">
    <source>
        <dbReference type="ARBA" id="ARBA00010420"/>
    </source>
</evidence>
<protein>
    <recommendedName>
        <fullName evidence="5">[heparan sulfate]-glucosamine N-sulfotransferase</fullName>
        <ecNumber evidence="5">2.8.2.8</ecNumber>
    </recommendedName>
</protein>
<evidence type="ECO:0000313" key="26">
    <source>
        <dbReference type="RefSeq" id="XP_022316029.1"/>
    </source>
</evidence>
<keyword evidence="14" id="KW-0325">Glycoprotein</keyword>
<dbReference type="InterPro" id="IPR021930">
    <property type="entry name" value="Heparan_SO4_deacetylase_dom"/>
</dbReference>
<keyword evidence="13 18" id="KW-1015">Disulfide bond</keyword>
<dbReference type="GO" id="GO:0030210">
    <property type="term" value="P:heparin proteoglycan biosynthetic process"/>
    <property type="evidence" value="ECO:0007669"/>
    <property type="project" value="UniProtKB-UniPathway"/>
</dbReference>
<dbReference type="GO" id="GO:0015016">
    <property type="term" value="F:heparan sulfate N-sulfotransferase activity"/>
    <property type="evidence" value="ECO:0007669"/>
    <property type="project" value="UniProtKB-EC"/>
</dbReference>
<sequence length="883" mass="104416">MLIMYLRRFIERLKTSCFRHKSRSLSITRVFIIVILFSLVTFFILSYKLMTPRHVRKMPHPPVPKVQCRFERKLFAPRDHNSRDNLQISKKVLVFAESHYPKLVRQIVQTLELARFEYKIESTGKHLPPLTHLDKGRWSVIIFENLEAYLAMDQWNREMIDKYCKDFKVGMIIFVHSAEELGIDREKVTGFPLILRYNMGLRDFHLNMYSEMWRIARPGEVIDGPLEEDDWTVFEYHNNTYEPLAFARAAPNKFIEGNEQDNATLVASILDVGKHDGIKRVFFGNSMDFWLHRLMIVDALSYLSHGKLSLSLDRYMQIDVDDIFVGITGTRMTAGDVEAMVQAQERLQKKVQGFMFNMGFSGYYYLTGDEQENEGDKKILEYKNKFWWFGHMWKHEHSHKFAQQRLEQSMLKNYQFAKEMKIPVHHQYAVAPLHAGVFPIHEELYNAWKNVWDIRVTSTEEYPRLHPAWRRRGFIYRGVLVLPRQTCGLFTHTMYMDEYPGGPEVLDKSILGGELFMTFLFNPINIFMTHMSNYGNDRLALYTFESAIKFVQCWTNLRLKQVPPLEMGIKYFEMYPEEKDPVWRNPCSYKRHLEIWSENKTCDRLPKFMVIGPQKTGTTALYTFLSMHPAILSNYNSSETFEEVQFFNGNNYYKGLDWYMNFFPIPPNATSDFLFEKSATYFDSEVAPRRAHALLPKAKLICILIHPAKRAYSWYQHIKAHNDPVAMNHSFYEVISASDSAPMKIQSLRNRCLYPGIYVQHLSRWLDFYPSRQLFIVDGEKLKNQPAAVMHNVQRFLHIEPHYEYTDLLRFDPKKGFYCQTLSNNKSKCLGRSKGRKYPPMDQKSMMFLQQFYSKHNVALSHLLEKYKYRIPNWLERELSSNR</sequence>
<evidence type="ECO:0000256" key="14">
    <source>
        <dbReference type="ARBA" id="ARBA00023180"/>
    </source>
</evidence>
<evidence type="ECO:0000256" key="15">
    <source>
        <dbReference type="ARBA" id="ARBA00023268"/>
    </source>
</evidence>
<dbReference type="KEGG" id="cvn:111119817"/>
<evidence type="ECO:0000256" key="12">
    <source>
        <dbReference type="ARBA" id="ARBA00023136"/>
    </source>
</evidence>
<keyword evidence="7 19" id="KW-0812">Transmembrane</keyword>
<evidence type="ECO:0000256" key="5">
    <source>
        <dbReference type="ARBA" id="ARBA00012979"/>
    </source>
</evidence>
<evidence type="ECO:0000256" key="10">
    <source>
        <dbReference type="ARBA" id="ARBA00022989"/>
    </source>
</evidence>
<feature type="domain" description="Heparan sulphate-N-deacetylase deacetylase" evidence="21">
    <location>
        <begin position="313"/>
        <end position="516"/>
    </location>
</feature>
<comment type="pathway">
    <text evidence="2">Glycan metabolism; heparin biosynthesis.</text>
</comment>
<dbReference type="Proteomes" id="UP000694844">
    <property type="component" value="Chromosome 2"/>
</dbReference>
<feature type="binding site" evidence="17">
    <location>
        <begin position="834"/>
        <end position="838"/>
    </location>
    <ligand>
        <name>3'-phosphoadenylyl sulfate</name>
        <dbReference type="ChEBI" id="CHEBI:58339"/>
    </ligand>
</feature>
<evidence type="ECO:0000256" key="6">
    <source>
        <dbReference type="ARBA" id="ARBA00022679"/>
    </source>
</evidence>
<comment type="similarity">
    <text evidence="4">Belongs to the sulfotransferase 1 family. NDST subfamily.</text>
</comment>
<evidence type="ECO:0000256" key="19">
    <source>
        <dbReference type="SAM" id="Phobius"/>
    </source>
</evidence>
<evidence type="ECO:0000256" key="3">
    <source>
        <dbReference type="ARBA" id="ARBA00005093"/>
    </source>
</evidence>
<dbReference type="GeneID" id="111119817"/>
<evidence type="ECO:0000256" key="9">
    <source>
        <dbReference type="ARBA" id="ARBA00022968"/>
    </source>
</evidence>
<proteinExistence type="inferred from homology"/>
<dbReference type="FunFam" id="3.40.50.300:FF:000176">
    <property type="entry name" value="bifunctional heparan sulfate N-deacetylase/N-sulfotransferase 1"/>
    <property type="match status" value="1"/>
</dbReference>
<evidence type="ECO:0000259" key="22">
    <source>
        <dbReference type="Pfam" id="PF25119"/>
    </source>
</evidence>
<feature type="binding site" evidence="17">
    <location>
        <position position="713"/>
    </location>
    <ligand>
        <name>3'-phosphoadenylyl sulfate</name>
        <dbReference type="ChEBI" id="CHEBI:58339"/>
    </ligand>
</feature>
<keyword evidence="12 19" id="KW-0472">Membrane</keyword>
<evidence type="ECO:0000256" key="13">
    <source>
        <dbReference type="ARBA" id="ARBA00023157"/>
    </source>
</evidence>
<gene>
    <name evidence="24 25 26 27 28 29" type="primary">LOC111119817</name>
</gene>
<dbReference type="Pfam" id="PF00685">
    <property type="entry name" value="Sulfotransfer_1"/>
    <property type="match status" value="1"/>
</dbReference>
<dbReference type="InterPro" id="IPR037359">
    <property type="entry name" value="NST/OST"/>
</dbReference>
<dbReference type="PANTHER" id="PTHR10605:SF56">
    <property type="entry name" value="BIFUNCTIONAL HEPARAN SULFATE N-DEACETYLASE_N-SULFOTRANSFERASE"/>
    <property type="match status" value="1"/>
</dbReference>
<feature type="disulfide bond" evidence="18">
    <location>
        <begin position="819"/>
        <end position="829"/>
    </location>
</feature>
<dbReference type="Pfam" id="PF12062">
    <property type="entry name" value="HSNSD-CE"/>
    <property type="match status" value="1"/>
</dbReference>
<dbReference type="RefSeq" id="XP_022316028.1">
    <property type="nucleotide sequence ID" value="XM_022460320.1"/>
</dbReference>
<evidence type="ECO:0000256" key="1">
    <source>
        <dbReference type="ARBA" id="ARBA00004323"/>
    </source>
</evidence>
<comment type="subcellular location">
    <subcellularLocation>
        <location evidence="1">Golgi apparatus membrane</location>
        <topology evidence="1">Single-pass type II membrane protein</topology>
    </subcellularLocation>
</comment>
<evidence type="ECO:0000256" key="11">
    <source>
        <dbReference type="ARBA" id="ARBA00023034"/>
    </source>
</evidence>
<evidence type="ECO:0000313" key="23">
    <source>
        <dbReference type="Proteomes" id="UP000694844"/>
    </source>
</evidence>
<name>A0A8B8CJL1_CRAVI</name>
<dbReference type="RefSeq" id="XP_022316032.1">
    <property type="nucleotide sequence ID" value="XM_022460324.1"/>
</dbReference>
<evidence type="ECO:0000256" key="16">
    <source>
        <dbReference type="PIRSR" id="PIRSR637359-1"/>
    </source>
</evidence>
<dbReference type="UniPathway" id="UPA00862"/>
<feature type="domain" description="Sulfotransferase" evidence="20">
    <location>
        <begin position="606"/>
        <end position="855"/>
    </location>
</feature>
<dbReference type="OrthoDB" id="8958249at2759"/>
<feature type="transmembrane region" description="Helical" evidence="19">
    <location>
        <begin position="30"/>
        <end position="50"/>
    </location>
</feature>
<dbReference type="UniPathway" id="UPA00756"/>
<keyword evidence="23" id="KW-1185">Reference proteome</keyword>
<keyword evidence="11" id="KW-0333">Golgi apparatus</keyword>
<evidence type="ECO:0000256" key="17">
    <source>
        <dbReference type="PIRSR" id="PIRSR637359-2"/>
    </source>
</evidence>
<dbReference type="AlphaFoldDB" id="A0A8B8CJL1"/>
<dbReference type="PANTHER" id="PTHR10605">
    <property type="entry name" value="HEPARAN SULFATE SULFOTRANSFERASE"/>
    <property type="match status" value="1"/>
</dbReference>
<keyword evidence="6" id="KW-0808">Transferase</keyword>
<dbReference type="GO" id="GO:0016787">
    <property type="term" value="F:hydrolase activity"/>
    <property type="evidence" value="ECO:0007669"/>
    <property type="project" value="UniProtKB-KW"/>
</dbReference>
<dbReference type="RefSeq" id="XP_022316029.1">
    <property type="nucleotide sequence ID" value="XM_022460321.1"/>
</dbReference>
<evidence type="ECO:0000313" key="24">
    <source>
        <dbReference type="RefSeq" id="XP_022316027.1"/>
    </source>
</evidence>
<dbReference type="RefSeq" id="XP_022316030.1">
    <property type="nucleotide sequence ID" value="XM_022460322.1"/>
</dbReference>
<evidence type="ECO:0000256" key="7">
    <source>
        <dbReference type="ARBA" id="ARBA00022692"/>
    </source>
</evidence>
<evidence type="ECO:0000313" key="28">
    <source>
        <dbReference type="RefSeq" id="XP_022316031.1"/>
    </source>
</evidence>
<dbReference type="GO" id="GO:0015012">
    <property type="term" value="P:heparan sulfate proteoglycan biosynthetic process"/>
    <property type="evidence" value="ECO:0007669"/>
    <property type="project" value="UniProtKB-UniPathway"/>
</dbReference>
<evidence type="ECO:0000313" key="27">
    <source>
        <dbReference type="RefSeq" id="XP_022316030.1"/>
    </source>
</evidence>
<dbReference type="InterPro" id="IPR027417">
    <property type="entry name" value="P-loop_NTPase"/>
</dbReference>
<evidence type="ECO:0000259" key="21">
    <source>
        <dbReference type="Pfam" id="PF12062"/>
    </source>
</evidence>
<dbReference type="SUPFAM" id="SSF52540">
    <property type="entry name" value="P-loop containing nucleoside triphosphate hydrolases"/>
    <property type="match status" value="1"/>
</dbReference>
<dbReference type="GO" id="GO:0019213">
    <property type="term" value="F:deacetylase activity"/>
    <property type="evidence" value="ECO:0007669"/>
    <property type="project" value="TreeGrafter"/>
</dbReference>
<evidence type="ECO:0000256" key="2">
    <source>
        <dbReference type="ARBA" id="ARBA00004841"/>
    </source>
</evidence>
<comment type="pathway">
    <text evidence="3">Glycan metabolism; heparan sulfate biosynthesis.</text>
</comment>
<evidence type="ECO:0000313" key="25">
    <source>
        <dbReference type="RefSeq" id="XP_022316028.1"/>
    </source>
</evidence>
<dbReference type="GO" id="GO:0000139">
    <property type="term" value="C:Golgi membrane"/>
    <property type="evidence" value="ECO:0007669"/>
    <property type="project" value="UniProtKB-SubCell"/>
</dbReference>
<feature type="domain" description="Heparan sulfate-N-deacetylase N-terminal" evidence="22">
    <location>
        <begin position="90"/>
        <end position="303"/>
    </location>
</feature>
<keyword evidence="9" id="KW-0735">Signal-anchor</keyword>
<feature type="binding site" evidence="17">
    <location>
        <position position="818"/>
    </location>
    <ligand>
        <name>3'-phosphoadenylyl sulfate</name>
        <dbReference type="ChEBI" id="CHEBI:58339"/>
    </ligand>
</feature>
<keyword evidence="8" id="KW-0378">Hydrolase</keyword>
<accession>A0A8B8CJL1</accession>
<evidence type="ECO:0000256" key="18">
    <source>
        <dbReference type="PIRSR" id="PIRSR637359-3"/>
    </source>
</evidence>
<feature type="active site" description="For sulfotransferase activity" evidence="16">
    <location>
        <position position="615"/>
    </location>
</feature>
<dbReference type="RefSeq" id="XP_022316027.1">
    <property type="nucleotide sequence ID" value="XM_022460319.1"/>
</dbReference>
<evidence type="ECO:0000259" key="20">
    <source>
        <dbReference type="Pfam" id="PF00685"/>
    </source>
</evidence>
<dbReference type="InterPro" id="IPR000863">
    <property type="entry name" value="Sulfotransferase_dom"/>
</dbReference>
<dbReference type="InterPro" id="IPR056793">
    <property type="entry name" value="HSNSD_N"/>
</dbReference>
<dbReference type="Pfam" id="PF25119">
    <property type="entry name" value="HSNSD_N"/>
    <property type="match status" value="1"/>
</dbReference>